<dbReference type="GO" id="GO:0016491">
    <property type="term" value="F:oxidoreductase activity"/>
    <property type="evidence" value="ECO:0007669"/>
    <property type="project" value="InterPro"/>
</dbReference>
<proteinExistence type="predicted"/>
<dbReference type="STRING" id="582692.SAMN05720606_108236"/>
<evidence type="ECO:0000259" key="2">
    <source>
        <dbReference type="Pfam" id="PF01323"/>
    </source>
</evidence>
<dbReference type="SUPFAM" id="SSF52833">
    <property type="entry name" value="Thioredoxin-like"/>
    <property type="match status" value="1"/>
</dbReference>
<dbReference type="PANTHER" id="PTHR13887">
    <property type="entry name" value="GLUTATHIONE S-TRANSFERASE KAPPA"/>
    <property type="match status" value="1"/>
</dbReference>
<keyword evidence="3" id="KW-0413">Isomerase</keyword>
<organism evidence="3 4">
    <name type="scientific">Paenibacillus polysaccharolyticus</name>
    <dbReference type="NCBI Taxonomy" id="582692"/>
    <lineage>
        <taxon>Bacteria</taxon>
        <taxon>Bacillati</taxon>
        <taxon>Bacillota</taxon>
        <taxon>Bacilli</taxon>
        <taxon>Bacillales</taxon>
        <taxon>Paenibacillaceae</taxon>
        <taxon>Paenibacillus</taxon>
    </lineage>
</organism>
<dbReference type="PANTHER" id="PTHR13887:SF41">
    <property type="entry name" value="THIOREDOXIN SUPERFAMILY PROTEIN"/>
    <property type="match status" value="1"/>
</dbReference>
<evidence type="ECO:0000256" key="1">
    <source>
        <dbReference type="SAM" id="MobiDB-lite"/>
    </source>
</evidence>
<name>A0A1G5IGI9_9BACL</name>
<dbReference type="Proteomes" id="UP000198538">
    <property type="component" value="Unassembled WGS sequence"/>
</dbReference>
<reference evidence="4" key="1">
    <citation type="submission" date="2016-10" db="EMBL/GenBank/DDBJ databases">
        <authorList>
            <person name="Varghese N."/>
            <person name="Submissions S."/>
        </authorList>
    </citation>
    <scope>NUCLEOTIDE SEQUENCE [LARGE SCALE GENOMIC DNA]</scope>
    <source>
        <strain evidence="4">BL9</strain>
    </source>
</reference>
<dbReference type="InterPro" id="IPR001853">
    <property type="entry name" value="DSBA-like_thioredoxin_dom"/>
</dbReference>
<evidence type="ECO:0000313" key="4">
    <source>
        <dbReference type="Proteomes" id="UP000198538"/>
    </source>
</evidence>
<dbReference type="CDD" id="cd03024">
    <property type="entry name" value="DsbA_FrnE"/>
    <property type="match status" value="1"/>
</dbReference>
<gene>
    <name evidence="3" type="ORF">SAMN05720606_108236</name>
</gene>
<accession>A0A1G5IGI9</accession>
<dbReference type="InterPro" id="IPR036249">
    <property type="entry name" value="Thioredoxin-like_sf"/>
</dbReference>
<keyword evidence="4" id="KW-1185">Reference proteome</keyword>
<dbReference type="GO" id="GO:0016853">
    <property type="term" value="F:isomerase activity"/>
    <property type="evidence" value="ECO:0007669"/>
    <property type="project" value="UniProtKB-KW"/>
</dbReference>
<evidence type="ECO:0000313" key="3">
    <source>
        <dbReference type="EMBL" id="SCY74518.1"/>
    </source>
</evidence>
<sequence length="244" mass="27218">MNIEVWSDFMCPFCYIGKRRLENVLEKFPHRDEVKLQFKSFELDPNAEVNSGKTNVDYLTSKYNISEEQARGMNAQMNANARTAGLEYNIDAMIPTNSFAAHRLTHWANTQGKALDLSERLFHAIFIEGKHVGDPQVLADLAQEVGLDREAAVAVLSSDQYTENVRADQAEGAQLGIRGVPFFVLDRKFAVSGAQPDDVFLDALQKAWDERSPFTIVESNDAASDRNGVCTEEGCEVPQNKPSN</sequence>
<dbReference type="AlphaFoldDB" id="A0A1G5IGI9"/>
<protein>
    <submittedName>
        <fullName evidence="3">Predicted dithiol-disulfide isomerase, DsbA family</fullName>
    </submittedName>
</protein>
<feature type="region of interest" description="Disordered" evidence="1">
    <location>
        <begin position="225"/>
        <end position="244"/>
    </location>
</feature>
<dbReference type="RefSeq" id="WP_090920475.1">
    <property type="nucleotide sequence ID" value="NZ_FMVM01000008.1"/>
</dbReference>
<feature type="domain" description="DSBA-like thioredoxin" evidence="2">
    <location>
        <begin position="3"/>
        <end position="205"/>
    </location>
</feature>
<dbReference type="Gene3D" id="3.40.30.10">
    <property type="entry name" value="Glutaredoxin"/>
    <property type="match status" value="1"/>
</dbReference>
<dbReference type="EMBL" id="FMVM01000008">
    <property type="protein sequence ID" value="SCY74518.1"/>
    <property type="molecule type" value="Genomic_DNA"/>
</dbReference>
<dbReference type="Pfam" id="PF01323">
    <property type="entry name" value="DSBA"/>
    <property type="match status" value="1"/>
</dbReference>